<protein>
    <submittedName>
        <fullName evidence="2">IVG9</fullName>
    </submittedName>
</protein>
<accession>Q1HEQ5</accession>
<dbReference type="AlphaFoldDB" id="Q1HEQ5"/>
<reference evidence="2" key="1">
    <citation type="submission" date="2006-04" db="EMBL/GenBank/DDBJ databases">
        <title>Characterization of 4 new genes putatively involved in Solanaceous plant parasitism by cyst nematodes Globodera pallida and Globodera mexicana.</title>
        <authorList>
            <person name="Blanchard A."/>
            <person name="Fouville D."/>
            <person name="Esquibet M."/>
            <person name="Grenier E."/>
        </authorList>
    </citation>
    <scope>NUCLEOTIDE SEQUENCE</scope>
</reference>
<organism evidence="2">
    <name type="scientific">Globodera mexicana</name>
    <dbReference type="NCBI Taxonomy" id="182293"/>
    <lineage>
        <taxon>Eukaryota</taxon>
        <taxon>Metazoa</taxon>
        <taxon>Ecdysozoa</taxon>
        <taxon>Nematoda</taxon>
        <taxon>Chromadorea</taxon>
        <taxon>Rhabditida</taxon>
        <taxon>Tylenchina</taxon>
        <taxon>Tylenchomorpha</taxon>
        <taxon>Tylenchoidea</taxon>
        <taxon>Heteroderidae</taxon>
        <taxon>Heteroderinae</taxon>
        <taxon>Globodera</taxon>
    </lineage>
</organism>
<keyword evidence="1" id="KW-0732">Signal</keyword>
<gene>
    <name evidence="2" type="primary">IVg9</name>
</gene>
<dbReference type="EMBL" id="DQ493453">
    <property type="protein sequence ID" value="ABF51007.1"/>
    <property type="molecule type" value="Genomic_DNA"/>
</dbReference>
<feature type="chain" id="PRO_5004190094" evidence="1">
    <location>
        <begin position="25"/>
        <end position="100"/>
    </location>
</feature>
<sequence>MTKIVFFLVVFCICILLLNNLVAAGPCLSSDTGNSAISAAISDAEKFCATFNNKAVCETNSHIANGRTIRCGWKKVSNPEGDSSAEKYICTTSGDMDKNW</sequence>
<feature type="signal peptide" evidence="1">
    <location>
        <begin position="1"/>
        <end position="24"/>
    </location>
</feature>
<name>Q1HEQ5_9BILA</name>
<proteinExistence type="predicted"/>
<evidence type="ECO:0000256" key="1">
    <source>
        <dbReference type="SAM" id="SignalP"/>
    </source>
</evidence>
<evidence type="ECO:0000313" key="2">
    <source>
        <dbReference type="EMBL" id="ABF51007.1"/>
    </source>
</evidence>